<feature type="region of interest" description="Disordered" evidence="1">
    <location>
        <begin position="1"/>
        <end position="37"/>
    </location>
</feature>
<evidence type="ECO:0000256" key="1">
    <source>
        <dbReference type="SAM" id="MobiDB-lite"/>
    </source>
</evidence>
<organism evidence="2">
    <name type="scientific">Pyricularia oryzae (strain Y34)</name>
    <name type="common">Rice blast fungus</name>
    <name type="synonym">Magnaporthe oryzae</name>
    <dbReference type="NCBI Taxonomy" id="1143189"/>
    <lineage>
        <taxon>Eukaryota</taxon>
        <taxon>Fungi</taxon>
        <taxon>Dikarya</taxon>
        <taxon>Ascomycota</taxon>
        <taxon>Pezizomycotina</taxon>
        <taxon>Sordariomycetes</taxon>
        <taxon>Sordariomycetidae</taxon>
        <taxon>Magnaporthales</taxon>
        <taxon>Pyriculariaceae</taxon>
        <taxon>Pyricularia</taxon>
    </lineage>
</organism>
<dbReference type="AlphaFoldDB" id="A0AA97NT77"/>
<protein>
    <submittedName>
        <fullName evidence="2">Uncharacterized protein</fullName>
    </submittedName>
</protein>
<name>A0AA97NT77_PYRO3</name>
<sequence length="37" mass="3919">MLHVRLHARRTGVAGAPRGPALIDTTTTTTTTTTKSQ</sequence>
<accession>A0AA97NT77</accession>
<feature type="compositionally biased region" description="Low complexity" evidence="1">
    <location>
        <begin position="25"/>
        <end position="37"/>
    </location>
</feature>
<feature type="compositionally biased region" description="Basic residues" evidence="1">
    <location>
        <begin position="1"/>
        <end position="10"/>
    </location>
</feature>
<dbReference type="Proteomes" id="UP000011086">
    <property type="component" value="Unassembled WGS sequence"/>
</dbReference>
<reference evidence="2" key="1">
    <citation type="journal article" date="2012" name="PLoS Genet.">
        <title>Comparative analysis of the genomes of two field isolates of the rice blast fungus Magnaporthe oryzae.</title>
        <authorList>
            <person name="Xue M."/>
            <person name="Yang J."/>
            <person name="Li Z."/>
            <person name="Hu S."/>
            <person name="Yao N."/>
            <person name="Dean R.A."/>
            <person name="Zhao W."/>
            <person name="Shen M."/>
            <person name="Zhang H."/>
            <person name="Li C."/>
            <person name="Liu L."/>
            <person name="Cao L."/>
            <person name="Xu X."/>
            <person name="Xing Y."/>
            <person name="Hsiang T."/>
            <person name="Zhang Z."/>
            <person name="Xu J.R."/>
            <person name="Peng Y.L."/>
        </authorList>
    </citation>
    <scope>NUCLEOTIDE SEQUENCE</scope>
    <source>
        <strain evidence="2">Y34</strain>
    </source>
</reference>
<gene>
    <name evidence="2" type="ORF">OOU_Y34scaffold00681g1</name>
</gene>
<dbReference type="EMBL" id="JH793402">
    <property type="protein sequence ID" value="ELQ35916.1"/>
    <property type="molecule type" value="Genomic_DNA"/>
</dbReference>
<proteinExistence type="predicted"/>
<evidence type="ECO:0000313" key="2">
    <source>
        <dbReference type="EMBL" id="ELQ35916.1"/>
    </source>
</evidence>